<dbReference type="AlphaFoldDB" id="A0A1V9YR63"/>
<accession>A0A1V9YR63</accession>
<dbReference type="PANTHER" id="PTHR43272">
    <property type="entry name" value="LONG-CHAIN-FATTY-ACID--COA LIGASE"/>
    <property type="match status" value="1"/>
</dbReference>
<dbReference type="SUPFAM" id="SSF56801">
    <property type="entry name" value="Acetyl-CoA synthetase-like"/>
    <property type="match status" value="1"/>
</dbReference>
<dbReference type="GO" id="GO:0004467">
    <property type="term" value="F:long-chain fatty acid-CoA ligase activity"/>
    <property type="evidence" value="ECO:0007669"/>
    <property type="project" value="TreeGrafter"/>
</dbReference>
<reference evidence="4 5" key="1">
    <citation type="journal article" date="2014" name="Genome Biol. Evol.">
        <title>The secreted proteins of Achlya hypogyna and Thraustotheca clavata identify the ancestral oomycete secretome and reveal gene acquisitions by horizontal gene transfer.</title>
        <authorList>
            <person name="Misner I."/>
            <person name="Blouin N."/>
            <person name="Leonard G."/>
            <person name="Richards T.A."/>
            <person name="Lane C.E."/>
        </authorList>
    </citation>
    <scope>NUCLEOTIDE SEQUENCE [LARGE SCALE GENOMIC DNA]</scope>
    <source>
        <strain evidence="4 5">ATCC 48635</strain>
    </source>
</reference>
<dbReference type="InterPro" id="IPR042099">
    <property type="entry name" value="ANL_N_sf"/>
</dbReference>
<evidence type="ECO:0000256" key="1">
    <source>
        <dbReference type="ARBA" id="ARBA00022741"/>
    </source>
</evidence>
<proteinExistence type="predicted"/>
<dbReference type="Proteomes" id="UP000243579">
    <property type="component" value="Unassembled WGS sequence"/>
</dbReference>
<dbReference type="PANTHER" id="PTHR43272:SF33">
    <property type="entry name" value="AMP-BINDING DOMAIN-CONTAINING PROTEIN-RELATED"/>
    <property type="match status" value="1"/>
</dbReference>
<dbReference type="Gene3D" id="3.40.50.12780">
    <property type="entry name" value="N-terminal domain of ligase-like"/>
    <property type="match status" value="1"/>
</dbReference>
<name>A0A1V9YR63_ACHHY</name>
<dbReference type="EMBL" id="JNBR01001406">
    <property type="protein sequence ID" value="OQR88167.1"/>
    <property type="molecule type" value="Genomic_DNA"/>
</dbReference>
<evidence type="ECO:0000313" key="4">
    <source>
        <dbReference type="EMBL" id="OQR88167.1"/>
    </source>
</evidence>
<evidence type="ECO:0000259" key="3">
    <source>
        <dbReference type="Pfam" id="PF00501"/>
    </source>
</evidence>
<feature type="domain" description="AMP-dependent synthetase/ligase" evidence="3">
    <location>
        <begin position="24"/>
        <end position="458"/>
    </location>
</feature>
<gene>
    <name evidence="4" type="ORF">ACHHYP_07326</name>
</gene>
<dbReference type="OrthoDB" id="189102at2759"/>
<dbReference type="GO" id="GO:0005524">
    <property type="term" value="F:ATP binding"/>
    <property type="evidence" value="ECO:0007669"/>
    <property type="project" value="UniProtKB-KW"/>
</dbReference>
<evidence type="ECO:0000256" key="2">
    <source>
        <dbReference type="ARBA" id="ARBA00022840"/>
    </source>
</evidence>
<dbReference type="Pfam" id="PF00501">
    <property type="entry name" value="AMP-binding"/>
    <property type="match status" value="1"/>
</dbReference>
<dbReference type="STRING" id="1202772.A0A1V9YR63"/>
<sequence>MSSGPIHRVDYSSTFERQTILELLQRSVAKFPDRRFLGHRPLDANGVAGAYEWQTYRHVYERIERLGHRFLGIYMKNCPAWVLAQYAATYSSATIVPLYDTLGRSASAFILNQTMVATVLCSVNEAKALLAMAASTPHLRHIVICDADSIDEVLTMAAAAAEIQVETLAGIEMAGAATMQPPEEVPTTTAAVLMYTSGTTGDPKGAMLTHNNLMSLSDGITDRIANSKAADAYAAGLVILSYLPLAHIAEFQFQLYATLYGGAIGFYQGSPLKILEDLQALRPTVFLSVPRILNRIYDKVMESIRATGGIKSWLFLTALNTKIANLETGQTSHVVYDALVFSKLKTQLGLDRVAWLASGAAPLAPHVMSFFRAVLGCPCTEGYGQTETSSIVTLSMSDDMDAGSVGRPVANIEMKLVSVPDMGYNVTDTMHGDGDHAIPVRGRGEVCIRGPTVFSGYFKEPEKTAEVIDADGWLHSGDIGVWTTDGRLKIVDRKKNIFKLSQGEYVAPEKIENVIQGSSYVAQSFVHGDSLHSTLVAVVVPEEAAVAKLATSLQVPGALADWCQDRKVVQAVLDDVRAVSQARGLIGVETVRALHLTPMPFSLANGLLTPTFKLKRHDAKKVFAQEIDSLYEATGDVVPGAAGFVFAQ</sequence>
<keyword evidence="5" id="KW-1185">Reference proteome</keyword>
<dbReference type="InterPro" id="IPR020845">
    <property type="entry name" value="AMP-binding_CS"/>
</dbReference>
<dbReference type="GO" id="GO:0005783">
    <property type="term" value="C:endoplasmic reticulum"/>
    <property type="evidence" value="ECO:0007669"/>
    <property type="project" value="TreeGrafter"/>
</dbReference>
<dbReference type="GO" id="GO:0016020">
    <property type="term" value="C:membrane"/>
    <property type="evidence" value="ECO:0007669"/>
    <property type="project" value="TreeGrafter"/>
</dbReference>
<dbReference type="PROSITE" id="PS00455">
    <property type="entry name" value="AMP_BINDING"/>
    <property type="match status" value="1"/>
</dbReference>
<keyword evidence="1" id="KW-0547">Nucleotide-binding</keyword>
<dbReference type="InterPro" id="IPR000873">
    <property type="entry name" value="AMP-dep_synth/lig_dom"/>
</dbReference>
<keyword evidence="2" id="KW-0067">ATP-binding</keyword>
<comment type="caution">
    <text evidence="4">The sequence shown here is derived from an EMBL/GenBank/DDBJ whole genome shotgun (WGS) entry which is preliminary data.</text>
</comment>
<dbReference type="Pfam" id="PF23562">
    <property type="entry name" value="AMP-binding_C_3"/>
    <property type="match status" value="1"/>
</dbReference>
<keyword evidence="4" id="KW-0436">Ligase</keyword>
<evidence type="ECO:0000313" key="5">
    <source>
        <dbReference type="Proteomes" id="UP000243579"/>
    </source>
</evidence>
<protein>
    <submittedName>
        <fullName evidence="4">Long-chain-fatty-acid--CoA ligase</fullName>
    </submittedName>
</protein>
<organism evidence="4 5">
    <name type="scientific">Achlya hypogyna</name>
    <name type="common">Oomycete</name>
    <name type="synonym">Protoachlya hypogyna</name>
    <dbReference type="NCBI Taxonomy" id="1202772"/>
    <lineage>
        <taxon>Eukaryota</taxon>
        <taxon>Sar</taxon>
        <taxon>Stramenopiles</taxon>
        <taxon>Oomycota</taxon>
        <taxon>Saprolegniomycetes</taxon>
        <taxon>Saprolegniales</taxon>
        <taxon>Achlyaceae</taxon>
        <taxon>Achlya</taxon>
    </lineage>
</organism>